<dbReference type="EMBL" id="CAJVQC010039251">
    <property type="protein sequence ID" value="CAG8768070.1"/>
    <property type="molecule type" value="Genomic_DNA"/>
</dbReference>
<gene>
    <name evidence="1" type="ORF">RPERSI_LOCUS16053</name>
</gene>
<evidence type="ECO:0000313" key="1">
    <source>
        <dbReference type="EMBL" id="CAG8768070.1"/>
    </source>
</evidence>
<dbReference type="Proteomes" id="UP000789920">
    <property type="component" value="Unassembled WGS sequence"/>
</dbReference>
<name>A0ACA9QX29_9GLOM</name>
<comment type="caution">
    <text evidence="1">The sequence shown here is derived from an EMBL/GenBank/DDBJ whole genome shotgun (WGS) entry which is preliminary data.</text>
</comment>
<reference evidence="1" key="1">
    <citation type="submission" date="2021-06" db="EMBL/GenBank/DDBJ databases">
        <authorList>
            <person name="Kallberg Y."/>
            <person name="Tangrot J."/>
            <person name="Rosling A."/>
        </authorList>
    </citation>
    <scope>NUCLEOTIDE SEQUENCE</scope>
    <source>
        <strain evidence="1">MA461A</strain>
    </source>
</reference>
<feature type="non-terminal residue" evidence="1">
    <location>
        <position position="97"/>
    </location>
</feature>
<protein>
    <submittedName>
        <fullName evidence="1">8124_t:CDS:1</fullName>
    </submittedName>
</protein>
<proteinExistence type="predicted"/>
<sequence>MSTINLYKIENNESISCLQEGCSYKFRNPKQKQKSIMEHYKRHHFEIYKQLKNQTKPYSKPLQQTDKCIENNNFFQSAEKTTEITIYKDFADLQKQF</sequence>
<keyword evidence="2" id="KW-1185">Reference proteome</keyword>
<organism evidence="1 2">
    <name type="scientific">Racocetra persica</name>
    <dbReference type="NCBI Taxonomy" id="160502"/>
    <lineage>
        <taxon>Eukaryota</taxon>
        <taxon>Fungi</taxon>
        <taxon>Fungi incertae sedis</taxon>
        <taxon>Mucoromycota</taxon>
        <taxon>Glomeromycotina</taxon>
        <taxon>Glomeromycetes</taxon>
        <taxon>Diversisporales</taxon>
        <taxon>Gigasporaceae</taxon>
        <taxon>Racocetra</taxon>
    </lineage>
</organism>
<accession>A0ACA9QX29</accession>
<evidence type="ECO:0000313" key="2">
    <source>
        <dbReference type="Proteomes" id="UP000789920"/>
    </source>
</evidence>